<sequence>MSLVRSRFVNDRIVPINPEEKDDNLAAHFAPRRIAVATAAGVLATLGLGVVSPALAEDSVSSSARSITSPAFTTDGKPMNYAVNLTTGTTAASFDQAVSLAEQWGVSLQKYPQFSSFFIQSVDPQFAEDLSQALNAAGITFDSIGPTRQAAVTGDEVVVPLENPTTRAAANERASTGLADGSQLEDFTPDPSSSQAWGLSAIGAIEAQKVDVELDPVVVGVLDTGIAPDHPDLKDQINTDLSVGCQYNGIPRQGVENWADDHYHGTHVAGTIAAAHNGIGVDGVAPHTTLAAVKTSNSEGLFYPEYVVCAFVWAADHNFDVTNNSYYVDPWAYWLPNEPTQAAGLEVVTRAVQYADDHDVVNVVAAGNSSHDLDHPTTDDESPNDVGADNVIKGRDVSNGLDIPAMLDSVVTVSAVARPYNADAATATLSRSRFSNYGVKNIEVAAPGSSIYSTFPASRNYYGTISGTSMASPHVAGVVALLRGVDPTRSATETKEVLYRQAEQLYSRLAEPTDGSEYRGHGLVNALGAVLEDQPSAEVTLSYSTDAGKTWKEFSDATSIRDPFIVRAHVTGPATSVLLNVASDNAAVDALLPKLSQDADGSFDGDVTVTTEEIDPAELRSAARSSATSTENRSGALSLNETDDPLVLSIDATAYGRNNDARAADDTTVASIATLPEASLSVHPANAPADSLATSGAGSALILTATGLQPGDSASFSAGSLGLLGTATVDAEGVATLNWTVGKETEAATYTLSVTGAQGGSASTALAITAAPAEPETKAESFSEKSTATPVAARVATGLAATGADTPALLALVALSAVVGIGGVALARRHK</sequence>
<dbReference type="Gene3D" id="3.40.50.200">
    <property type="entry name" value="Peptidase S8/S53 domain"/>
    <property type="match status" value="1"/>
</dbReference>
<name>A0A923E4S9_9ACTO</name>
<dbReference type="GO" id="GO:0004252">
    <property type="term" value="F:serine-type endopeptidase activity"/>
    <property type="evidence" value="ECO:0007669"/>
    <property type="project" value="UniProtKB-UniRule"/>
</dbReference>
<feature type="domain" description="Gram-positive cocci surface proteins LPxTG" evidence="14">
    <location>
        <begin position="799"/>
        <end position="831"/>
    </location>
</feature>
<evidence type="ECO:0000256" key="8">
    <source>
        <dbReference type="ARBA" id="ARBA00023088"/>
    </source>
</evidence>
<dbReference type="PROSITE" id="PS00136">
    <property type="entry name" value="SUBTILASE_ASP"/>
    <property type="match status" value="1"/>
</dbReference>
<keyword evidence="4 10" id="KW-0645">Protease</keyword>
<dbReference type="EMBL" id="JACHMK010000001">
    <property type="protein sequence ID" value="MBB6333584.1"/>
    <property type="molecule type" value="Genomic_DNA"/>
</dbReference>
<evidence type="ECO:0000313" key="15">
    <source>
        <dbReference type="EMBL" id="MBB6333584.1"/>
    </source>
</evidence>
<dbReference type="PROSITE" id="PS51892">
    <property type="entry name" value="SUBTILASE"/>
    <property type="match status" value="1"/>
</dbReference>
<dbReference type="InterPro" id="IPR019931">
    <property type="entry name" value="LPXTG_anchor"/>
</dbReference>
<organism evidence="15 16">
    <name type="scientific">Schaalia hyovaginalis</name>
    <dbReference type="NCBI Taxonomy" id="29316"/>
    <lineage>
        <taxon>Bacteria</taxon>
        <taxon>Bacillati</taxon>
        <taxon>Actinomycetota</taxon>
        <taxon>Actinomycetes</taxon>
        <taxon>Actinomycetales</taxon>
        <taxon>Actinomycetaceae</taxon>
        <taxon>Schaalia</taxon>
    </lineage>
</organism>
<dbReference type="InterPro" id="IPR036852">
    <property type="entry name" value="Peptidase_S8/S53_dom_sf"/>
</dbReference>
<evidence type="ECO:0000256" key="7">
    <source>
        <dbReference type="ARBA" id="ARBA00022825"/>
    </source>
</evidence>
<dbReference type="PRINTS" id="PR00723">
    <property type="entry name" value="SUBTILISIN"/>
</dbReference>
<keyword evidence="6 10" id="KW-0378">Hydrolase</keyword>
<comment type="caution">
    <text evidence="15">The sequence shown here is derived from an EMBL/GenBank/DDBJ whole genome shotgun (WGS) entry which is preliminary data.</text>
</comment>
<feature type="compositionally biased region" description="Polar residues" evidence="12">
    <location>
        <begin position="631"/>
        <end position="640"/>
    </location>
</feature>
<keyword evidence="13" id="KW-1133">Transmembrane helix</keyword>
<keyword evidence="2" id="KW-0134">Cell wall</keyword>
<keyword evidence="3" id="KW-0964">Secreted</keyword>
<comment type="similarity">
    <text evidence="1 10 11">Belongs to the peptidase S8 family.</text>
</comment>
<accession>A0A923E4S9</accession>
<dbReference type="PANTHER" id="PTHR43806">
    <property type="entry name" value="PEPTIDASE S8"/>
    <property type="match status" value="1"/>
</dbReference>
<evidence type="ECO:0000256" key="3">
    <source>
        <dbReference type="ARBA" id="ARBA00022525"/>
    </source>
</evidence>
<dbReference type="Pfam" id="PF00082">
    <property type="entry name" value="Peptidase_S8"/>
    <property type="match status" value="1"/>
</dbReference>
<gene>
    <name evidence="15" type="ORF">HD592_000149</name>
</gene>
<dbReference type="InterPro" id="IPR023827">
    <property type="entry name" value="Peptidase_S8_Asp-AS"/>
</dbReference>
<keyword evidence="5" id="KW-0732">Signal</keyword>
<dbReference type="InterPro" id="IPR023828">
    <property type="entry name" value="Peptidase_S8_Ser-AS"/>
</dbReference>
<feature type="transmembrane region" description="Helical" evidence="13">
    <location>
        <begin position="808"/>
        <end position="827"/>
    </location>
</feature>
<evidence type="ECO:0000256" key="1">
    <source>
        <dbReference type="ARBA" id="ARBA00011073"/>
    </source>
</evidence>
<evidence type="ECO:0000313" key="16">
    <source>
        <dbReference type="Proteomes" id="UP000617426"/>
    </source>
</evidence>
<dbReference type="PROSITE" id="PS00137">
    <property type="entry name" value="SUBTILASE_HIS"/>
    <property type="match status" value="1"/>
</dbReference>
<keyword evidence="13" id="KW-0472">Membrane</keyword>
<evidence type="ECO:0000256" key="12">
    <source>
        <dbReference type="SAM" id="MobiDB-lite"/>
    </source>
</evidence>
<feature type="active site" description="Charge relay system" evidence="9 10">
    <location>
        <position position="469"/>
    </location>
</feature>
<dbReference type="PANTHER" id="PTHR43806:SF11">
    <property type="entry name" value="CEREVISIN-RELATED"/>
    <property type="match status" value="1"/>
</dbReference>
<keyword evidence="13" id="KW-0812">Transmembrane</keyword>
<feature type="active site" description="Charge relay system" evidence="9 10">
    <location>
        <position position="223"/>
    </location>
</feature>
<keyword evidence="7 10" id="KW-0720">Serine protease</keyword>
<evidence type="ECO:0000259" key="14">
    <source>
        <dbReference type="PROSITE" id="PS50847"/>
    </source>
</evidence>
<evidence type="ECO:0000256" key="13">
    <source>
        <dbReference type="SAM" id="Phobius"/>
    </source>
</evidence>
<dbReference type="Proteomes" id="UP000617426">
    <property type="component" value="Unassembled WGS sequence"/>
</dbReference>
<evidence type="ECO:0000256" key="11">
    <source>
        <dbReference type="RuleBase" id="RU003355"/>
    </source>
</evidence>
<dbReference type="PROSITE" id="PS00138">
    <property type="entry name" value="SUBTILASE_SER"/>
    <property type="match status" value="1"/>
</dbReference>
<dbReference type="PROSITE" id="PS50847">
    <property type="entry name" value="GRAM_POS_ANCHORING"/>
    <property type="match status" value="1"/>
</dbReference>
<dbReference type="GO" id="GO:0006508">
    <property type="term" value="P:proteolysis"/>
    <property type="evidence" value="ECO:0007669"/>
    <property type="project" value="UniProtKB-KW"/>
</dbReference>
<feature type="region of interest" description="Disordered" evidence="12">
    <location>
        <begin position="619"/>
        <end position="640"/>
    </location>
</feature>
<evidence type="ECO:0000256" key="9">
    <source>
        <dbReference type="PIRSR" id="PIRSR615500-1"/>
    </source>
</evidence>
<feature type="compositionally biased region" description="Low complexity" evidence="12">
    <location>
        <begin position="620"/>
        <end position="630"/>
    </location>
</feature>
<dbReference type="AlphaFoldDB" id="A0A923E4S9"/>
<evidence type="ECO:0000256" key="4">
    <source>
        <dbReference type="ARBA" id="ARBA00022670"/>
    </source>
</evidence>
<dbReference type="InterPro" id="IPR022398">
    <property type="entry name" value="Peptidase_S8_His-AS"/>
</dbReference>
<feature type="region of interest" description="Disordered" evidence="12">
    <location>
        <begin position="166"/>
        <end position="192"/>
    </location>
</feature>
<keyword evidence="8" id="KW-0572">Peptidoglycan-anchor</keyword>
<keyword evidence="16" id="KW-1185">Reference proteome</keyword>
<evidence type="ECO:0000256" key="6">
    <source>
        <dbReference type="ARBA" id="ARBA00022801"/>
    </source>
</evidence>
<protein>
    <submittedName>
        <fullName evidence="15">Subtilisin family serine protease</fullName>
    </submittedName>
</protein>
<evidence type="ECO:0000256" key="2">
    <source>
        <dbReference type="ARBA" id="ARBA00022512"/>
    </source>
</evidence>
<evidence type="ECO:0000256" key="5">
    <source>
        <dbReference type="ARBA" id="ARBA00022729"/>
    </source>
</evidence>
<proteinExistence type="inferred from homology"/>
<reference evidence="15" key="1">
    <citation type="submission" date="2020-08" db="EMBL/GenBank/DDBJ databases">
        <title>Sequencing the genomes of 1000 actinobacteria strains.</title>
        <authorList>
            <person name="Klenk H.-P."/>
        </authorList>
    </citation>
    <scope>NUCLEOTIDE SEQUENCE</scope>
    <source>
        <strain evidence="15">DSM 10695</strain>
    </source>
</reference>
<evidence type="ECO:0000256" key="10">
    <source>
        <dbReference type="PROSITE-ProRule" id="PRU01240"/>
    </source>
</evidence>
<feature type="active site" description="Charge relay system" evidence="9 10">
    <location>
        <position position="264"/>
    </location>
</feature>
<dbReference type="InterPro" id="IPR000209">
    <property type="entry name" value="Peptidase_S8/S53_dom"/>
</dbReference>
<dbReference type="InterPro" id="IPR050131">
    <property type="entry name" value="Peptidase_S8_subtilisin-like"/>
</dbReference>
<dbReference type="SUPFAM" id="SSF52743">
    <property type="entry name" value="Subtilisin-like"/>
    <property type="match status" value="1"/>
</dbReference>
<dbReference type="InterPro" id="IPR015500">
    <property type="entry name" value="Peptidase_S8_subtilisin-rel"/>
</dbReference>
<dbReference type="RefSeq" id="WP_184451285.1">
    <property type="nucleotide sequence ID" value="NZ_JACHMK010000001.1"/>
</dbReference>